<organism evidence="2 3">
    <name type="scientific">Sutterella parvirubra YIT 11816</name>
    <dbReference type="NCBI Taxonomy" id="762967"/>
    <lineage>
        <taxon>Bacteria</taxon>
        <taxon>Pseudomonadati</taxon>
        <taxon>Pseudomonadota</taxon>
        <taxon>Betaproteobacteria</taxon>
        <taxon>Burkholderiales</taxon>
        <taxon>Sutterellaceae</taxon>
        <taxon>Sutterella</taxon>
    </lineage>
</organism>
<gene>
    <name evidence="2" type="ORF">HMPREF9440_00411</name>
</gene>
<dbReference type="EMBL" id="AFBQ01000047">
    <property type="protein sequence ID" value="EHY32196.1"/>
    <property type="molecule type" value="Genomic_DNA"/>
</dbReference>
<keyword evidence="1" id="KW-0812">Transmembrane</keyword>
<protein>
    <recommendedName>
        <fullName evidence="4">Tat pathway signal sequence domain protein</fullName>
    </recommendedName>
</protein>
<dbReference type="PATRIC" id="fig|762967.3.peg.346"/>
<evidence type="ECO:0000256" key="1">
    <source>
        <dbReference type="SAM" id="Phobius"/>
    </source>
</evidence>
<name>H3KCF9_9BURK</name>
<dbReference type="Proteomes" id="UP000004956">
    <property type="component" value="Unassembled WGS sequence"/>
</dbReference>
<feature type="transmembrane region" description="Helical" evidence="1">
    <location>
        <begin position="54"/>
        <end position="74"/>
    </location>
</feature>
<accession>H3KCF9</accession>
<keyword evidence="3" id="KW-1185">Reference proteome</keyword>
<proteinExistence type="predicted"/>
<keyword evidence="1" id="KW-1133">Transmembrane helix</keyword>
<dbReference type="RefSeq" id="WP_008540897.1">
    <property type="nucleotide sequence ID" value="NZ_JH604875.1"/>
</dbReference>
<evidence type="ECO:0000313" key="3">
    <source>
        <dbReference type="Proteomes" id="UP000004956"/>
    </source>
</evidence>
<evidence type="ECO:0008006" key="4">
    <source>
        <dbReference type="Google" id="ProtNLM"/>
    </source>
</evidence>
<dbReference type="AlphaFoldDB" id="H3KCF9"/>
<dbReference type="HOGENOM" id="CLU_171160_0_0_4"/>
<keyword evidence="1" id="KW-0472">Membrane</keyword>
<feature type="transmembrane region" description="Helical" evidence="1">
    <location>
        <begin position="80"/>
        <end position="103"/>
    </location>
</feature>
<dbReference type="STRING" id="762967.HMPREF9440_00411"/>
<feature type="transmembrane region" description="Helical" evidence="1">
    <location>
        <begin position="23"/>
        <end position="42"/>
    </location>
</feature>
<evidence type="ECO:0000313" key="2">
    <source>
        <dbReference type="EMBL" id="EHY32196.1"/>
    </source>
</evidence>
<sequence length="113" mass="12726">MALFLLLLIPFLAHILMGAHLMFHGMGLFAFLTLIPAALLFVPRRWMVLLQRVLLVLWALEWVRAGAMLVMSRVSEGRPFALAAAIMGGTAAFTLLTAAVFSLPRVRRFYERR</sequence>
<reference evidence="2 3" key="1">
    <citation type="submission" date="2011-11" db="EMBL/GenBank/DDBJ databases">
        <authorList>
            <person name="Weinstock G."/>
            <person name="Sodergren E."/>
            <person name="Clifton S."/>
            <person name="Fulton L."/>
            <person name="Fulton B."/>
            <person name="Courtney L."/>
            <person name="Fronick C."/>
            <person name="Harrison M."/>
            <person name="Strong C."/>
            <person name="Farmer C."/>
            <person name="Delahaunty K."/>
            <person name="Markovic C."/>
            <person name="Hall O."/>
            <person name="Minx P."/>
            <person name="Tomlinson C."/>
            <person name="Mitreva M."/>
            <person name="Hou S."/>
            <person name="Chen J."/>
            <person name="Wollam A."/>
            <person name="Pepin K.H."/>
            <person name="Johnson M."/>
            <person name="Bhonagiri V."/>
            <person name="Zhang X."/>
            <person name="Suruliraj S."/>
            <person name="Warren W."/>
            <person name="Chinwalla A."/>
            <person name="Mardis E.R."/>
            <person name="Wilson R.K."/>
        </authorList>
    </citation>
    <scope>NUCLEOTIDE SEQUENCE [LARGE SCALE GENOMIC DNA]</scope>
    <source>
        <strain evidence="2 3">YIT 11816</strain>
    </source>
</reference>
<comment type="caution">
    <text evidence="2">The sequence shown here is derived from an EMBL/GenBank/DDBJ whole genome shotgun (WGS) entry which is preliminary data.</text>
</comment>